<dbReference type="PANTHER" id="PTHR30195:SF15">
    <property type="entry name" value="TYPE I RESTRICTION ENZYME HINDI ENDONUCLEASE SUBUNIT"/>
    <property type="match status" value="1"/>
</dbReference>
<dbReference type="AlphaFoldDB" id="A0A1Q9DCV3"/>
<feature type="domain" description="Helicase/UvrB N-terminal" evidence="3">
    <location>
        <begin position="43"/>
        <end position="194"/>
    </location>
</feature>
<keyword evidence="1" id="KW-0680">Restriction system</keyword>
<dbReference type="Gene3D" id="3.90.320.10">
    <property type="match status" value="1"/>
</dbReference>
<dbReference type="InterPro" id="IPR006935">
    <property type="entry name" value="Helicase/UvrB_N"/>
</dbReference>
<dbReference type="EMBL" id="LSRX01000600">
    <property type="protein sequence ID" value="OLP92945.1"/>
    <property type="molecule type" value="Genomic_DNA"/>
</dbReference>
<dbReference type="InterPro" id="IPR027417">
    <property type="entry name" value="P-loop_NTPase"/>
</dbReference>
<dbReference type="InterPro" id="IPR051268">
    <property type="entry name" value="Type-I_R_enzyme_R_subunit"/>
</dbReference>
<dbReference type="InterPro" id="IPR011604">
    <property type="entry name" value="PDDEXK-like_dom_sf"/>
</dbReference>
<comment type="caution">
    <text evidence="4">The sequence shown here is derived from an EMBL/GenBank/DDBJ whole genome shotgun (WGS) entry which is preliminary data.</text>
</comment>
<evidence type="ECO:0000313" key="5">
    <source>
        <dbReference type="Proteomes" id="UP000186817"/>
    </source>
</evidence>
<keyword evidence="2" id="KW-0472">Membrane</keyword>
<feature type="transmembrane region" description="Helical" evidence="2">
    <location>
        <begin position="251"/>
        <end position="272"/>
    </location>
</feature>
<keyword evidence="2" id="KW-1133">Transmembrane helix</keyword>
<name>A0A1Q9DCV3_SYMMI</name>
<dbReference type="Gene3D" id="3.40.50.300">
    <property type="entry name" value="P-loop containing nucleotide triphosphate hydrolases"/>
    <property type="match status" value="1"/>
</dbReference>
<evidence type="ECO:0000259" key="3">
    <source>
        <dbReference type="Pfam" id="PF04851"/>
    </source>
</evidence>
<reference evidence="4 5" key="1">
    <citation type="submission" date="2016-02" db="EMBL/GenBank/DDBJ databases">
        <title>Genome analysis of coral dinoflagellate symbionts highlights evolutionary adaptations to a symbiotic lifestyle.</title>
        <authorList>
            <person name="Aranda M."/>
            <person name="Li Y."/>
            <person name="Liew Y.J."/>
            <person name="Baumgarten S."/>
            <person name="Simakov O."/>
            <person name="Wilson M."/>
            <person name="Piel J."/>
            <person name="Ashoor H."/>
            <person name="Bougouffa S."/>
            <person name="Bajic V.B."/>
            <person name="Ryu T."/>
            <person name="Ravasi T."/>
            <person name="Bayer T."/>
            <person name="Micklem G."/>
            <person name="Kim H."/>
            <person name="Bhak J."/>
            <person name="Lajeunesse T.C."/>
            <person name="Voolstra C.R."/>
        </authorList>
    </citation>
    <scope>NUCLEOTIDE SEQUENCE [LARGE SCALE GENOMIC DNA]</scope>
    <source>
        <strain evidence="4 5">CCMP2467</strain>
    </source>
</reference>
<evidence type="ECO:0000313" key="4">
    <source>
        <dbReference type="EMBL" id="OLP92945.1"/>
    </source>
</evidence>
<dbReference type="OrthoDB" id="448923at2759"/>
<dbReference type="GO" id="GO:0016787">
    <property type="term" value="F:hydrolase activity"/>
    <property type="evidence" value="ECO:0007669"/>
    <property type="project" value="InterPro"/>
</dbReference>
<accession>A0A1Q9DCV3</accession>
<keyword evidence="5" id="KW-1185">Reference proteome</keyword>
<dbReference type="Pfam" id="PF04851">
    <property type="entry name" value="ResIII"/>
    <property type="match status" value="1"/>
</dbReference>
<dbReference type="PANTHER" id="PTHR30195">
    <property type="entry name" value="TYPE I SITE-SPECIFIC DEOXYRIBONUCLEASE PROTEIN SUBUNIT M AND R"/>
    <property type="match status" value="1"/>
</dbReference>
<evidence type="ECO:0000256" key="2">
    <source>
        <dbReference type="SAM" id="Phobius"/>
    </source>
</evidence>
<evidence type="ECO:0000256" key="1">
    <source>
        <dbReference type="ARBA" id="ARBA00022747"/>
    </source>
</evidence>
<dbReference type="GO" id="GO:0009307">
    <property type="term" value="P:DNA restriction-modification system"/>
    <property type="evidence" value="ECO:0007669"/>
    <property type="project" value="UniProtKB-KW"/>
</dbReference>
<feature type="transmembrane region" description="Helical" evidence="2">
    <location>
        <begin position="284"/>
        <end position="304"/>
    </location>
</feature>
<dbReference type="GO" id="GO:0003677">
    <property type="term" value="F:DNA binding"/>
    <property type="evidence" value="ECO:0007669"/>
    <property type="project" value="InterPro"/>
</dbReference>
<keyword evidence="2" id="KW-0812">Transmembrane</keyword>
<dbReference type="Proteomes" id="UP000186817">
    <property type="component" value="Unassembled WGS sequence"/>
</dbReference>
<gene>
    <name evidence="4" type="ORF">AK812_SmicGene25190</name>
</gene>
<organism evidence="4 5">
    <name type="scientific">Symbiodinium microadriaticum</name>
    <name type="common">Dinoflagellate</name>
    <name type="synonym">Zooxanthella microadriatica</name>
    <dbReference type="NCBI Taxonomy" id="2951"/>
    <lineage>
        <taxon>Eukaryota</taxon>
        <taxon>Sar</taxon>
        <taxon>Alveolata</taxon>
        <taxon>Dinophyceae</taxon>
        <taxon>Suessiales</taxon>
        <taxon>Symbiodiniaceae</taxon>
        <taxon>Symbiodinium</taxon>
    </lineage>
</organism>
<sequence>MGVFRPGCRFRTILDTQVIMSAVSARSVKGCMERAMQAAYRQKPKPWQEDAICKTVAAWKDRQVFLFDHPRGSGKTKEMACMALVAFKYKDVQCVVVVSDRLDLASQTAKEMKDFFSHYPTRNGSKEKVPQVKQITAAWELEAEWEELAKGERLVLCVTLQCFPHVKEGKQLPECYQERTIVLADEVHRSHADKDPTIWFFIKSSQLASSGRHPPFFDRLYMQVMDRQQARQSESPVTEGGMRLLLSFRQLCCTAAALLVVGCTVVGLYSTVPIVSENTTVQQLLFVLAFVTMLVGCLAWMAFLRCYVLKQSPWSTEELRDIRPVQDHLWASVRFGDLEKATPAVCSRLRDLMWAHPGYRHLAQVVTLSDAQILSMWAKNRRTAASQGTWTHALCECLLNGGSVPVNSAEICTFFKFLRVFQSEGWVIHRTEWTVYAEAEDLAGSIDAVAQRGSNICLLDWKRTKQLASKDCSFGRRLHFPLEDTQDSVMWHYRIQLNIYAWILRQFYDVTATDLRIVCLHPDNGFEPLVIPVPIMSDGSMVTPATTGLQ</sequence>
<proteinExistence type="predicted"/>
<protein>
    <recommendedName>
        <fullName evidence="3">Helicase/UvrB N-terminal domain-containing protein</fullName>
    </recommendedName>
</protein>
<dbReference type="GO" id="GO:0005524">
    <property type="term" value="F:ATP binding"/>
    <property type="evidence" value="ECO:0007669"/>
    <property type="project" value="InterPro"/>
</dbReference>
<dbReference type="SUPFAM" id="SSF52540">
    <property type="entry name" value="P-loop containing nucleoside triphosphate hydrolases"/>
    <property type="match status" value="1"/>
</dbReference>